<protein>
    <submittedName>
        <fullName evidence="1">MarR family transcriptional regulator</fullName>
    </submittedName>
</protein>
<evidence type="ECO:0000313" key="1">
    <source>
        <dbReference type="EMBL" id="ELZ67041.1"/>
    </source>
</evidence>
<dbReference type="AlphaFoldDB" id="M0G456"/>
<name>M0G456_HALPT</name>
<gene>
    <name evidence="1" type="ORF">C457_13429</name>
</gene>
<dbReference type="PATRIC" id="fig|1227461.3.peg.2629"/>
<comment type="caution">
    <text evidence="1">The sequence shown here is derived from an EMBL/GenBank/DDBJ whole genome shotgun (WGS) entry which is preliminary data.</text>
</comment>
<dbReference type="RefSeq" id="WP_008095309.1">
    <property type="nucleotide sequence ID" value="NZ_AOLG01000047.1"/>
</dbReference>
<reference evidence="1 2" key="1">
    <citation type="journal article" date="2014" name="PLoS Genet.">
        <title>Phylogenetically driven sequencing of extremely halophilic archaea reveals strategies for static and dynamic osmo-response.</title>
        <authorList>
            <person name="Becker E.A."/>
            <person name="Seitzer P.M."/>
            <person name="Tritt A."/>
            <person name="Larsen D."/>
            <person name="Krusor M."/>
            <person name="Yao A.I."/>
            <person name="Wu D."/>
            <person name="Madern D."/>
            <person name="Eisen J.A."/>
            <person name="Darling A.E."/>
            <person name="Facciotti M.T."/>
        </authorList>
    </citation>
    <scope>NUCLEOTIDE SEQUENCE [LARGE SCALE GENOMIC DNA]</scope>
    <source>
        <strain evidence="2">DSM 18310 / JCM 13924 / TL6</strain>
    </source>
</reference>
<organism evidence="1 2">
    <name type="scientific">Haloferax prahovense (strain DSM 18310 / JCM 13924 / TL6)</name>
    <dbReference type="NCBI Taxonomy" id="1227461"/>
    <lineage>
        <taxon>Archaea</taxon>
        <taxon>Methanobacteriati</taxon>
        <taxon>Methanobacteriota</taxon>
        <taxon>Stenosarchaea group</taxon>
        <taxon>Halobacteria</taxon>
        <taxon>Halobacteriales</taxon>
        <taxon>Haloferacaceae</taxon>
        <taxon>Haloferax</taxon>
    </lineage>
</organism>
<dbReference type="EMBL" id="AOLG01000047">
    <property type="protein sequence ID" value="ELZ67041.1"/>
    <property type="molecule type" value="Genomic_DNA"/>
</dbReference>
<keyword evidence="2" id="KW-1185">Reference proteome</keyword>
<dbReference type="InterPro" id="IPR036388">
    <property type="entry name" value="WH-like_DNA-bd_sf"/>
</dbReference>
<proteinExistence type="predicted"/>
<dbReference type="InterPro" id="IPR036390">
    <property type="entry name" value="WH_DNA-bd_sf"/>
</dbReference>
<evidence type="ECO:0000313" key="2">
    <source>
        <dbReference type="Proteomes" id="UP000011559"/>
    </source>
</evidence>
<dbReference type="Gene3D" id="1.10.10.10">
    <property type="entry name" value="Winged helix-like DNA-binding domain superfamily/Winged helix DNA-binding domain"/>
    <property type="match status" value="1"/>
</dbReference>
<dbReference type="Proteomes" id="UP000011559">
    <property type="component" value="Unassembled WGS sequence"/>
</dbReference>
<dbReference type="SUPFAM" id="SSF46785">
    <property type="entry name" value="Winged helix' DNA-binding domain"/>
    <property type="match status" value="1"/>
</dbReference>
<sequence>MDLDRDDIDLPEGSIFDSEDYERMQEVASTELATDILEILEENDRLSQNELVETLDSADVDDIHDKLRDLMRVALIKQRRDPNTDRKGTYSYYTLTNPGRTVLREGIDDGVHTLIRAEHDAEQKYSN</sequence>
<accession>M0G456</accession>
<dbReference type="OrthoDB" id="323507at2157"/>